<proteinExistence type="predicted"/>
<evidence type="ECO:0000313" key="2">
    <source>
        <dbReference type="Proteomes" id="UP000037029"/>
    </source>
</evidence>
<dbReference type="AlphaFoldDB" id="A0A2D1R0B4"/>
<protein>
    <recommendedName>
        <fullName evidence="3">Serine protease</fullName>
    </recommendedName>
</protein>
<reference evidence="1 2" key="1">
    <citation type="submission" date="2017-04" db="EMBL/GenBank/DDBJ databases">
        <title>Characterization, genome and methylation analysis of a phthalic acid esters degrading strain Sphingobium yanoikuyae SHJ.</title>
        <authorList>
            <person name="Feng L."/>
        </authorList>
    </citation>
    <scope>NUCLEOTIDE SEQUENCE [LARGE SCALE GENOMIC DNA]</scope>
    <source>
        <strain evidence="1 2">SHJ</strain>
    </source>
</reference>
<dbReference type="Proteomes" id="UP000037029">
    <property type="component" value="Chromosome"/>
</dbReference>
<accession>A0A2D1R0B4</accession>
<sequence length="203" mass="21590">MTRTIPVYSALAGTGFLASGGNATWLVTAGHTMTKCRHSTKDWSQWPDSLHVHFADGTNLAIALFSPERRPLFNYANDGIAGTKVEDSIAIKLNSDQLKMLSAFRAFPIGDFSTNDGDEATMIGFPDFGARYPNIPPERAVSGRIKGYGHQMIGLDVLSKGGLSGGPVLSGGRLIGSVSGNTLTDDNRGLVVSSEEVGSRLFI</sequence>
<dbReference type="Pfam" id="PF13365">
    <property type="entry name" value="Trypsin_2"/>
    <property type="match status" value="1"/>
</dbReference>
<dbReference type="RefSeq" id="WP_080993717.1">
    <property type="nucleotide sequence ID" value="NZ_CP020925.1"/>
</dbReference>
<gene>
    <name evidence="1" type="ORF">BV87_07735</name>
</gene>
<dbReference type="EMBL" id="CP020925">
    <property type="protein sequence ID" value="ATP18294.1"/>
    <property type="molecule type" value="Genomic_DNA"/>
</dbReference>
<organism evidence="1 2">
    <name type="scientific">Sphingobium yanoikuyae</name>
    <name type="common">Sphingomonas yanoikuyae</name>
    <dbReference type="NCBI Taxonomy" id="13690"/>
    <lineage>
        <taxon>Bacteria</taxon>
        <taxon>Pseudomonadati</taxon>
        <taxon>Pseudomonadota</taxon>
        <taxon>Alphaproteobacteria</taxon>
        <taxon>Sphingomonadales</taxon>
        <taxon>Sphingomonadaceae</taxon>
        <taxon>Sphingobium</taxon>
    </lineage>
</organism>
<name>A0A2D1R0B4_SPHYA</name>
<evidence type="ECO:0008006" key="3">
    <source>
        <dbReference type="Google" id="ProtNLM"/>
    </source>
</evidence>
<dbReference type="InterPro" id="IPR009003">
    <property type="entry name" value="Peptidase_S1_PA"/>
</dbReference>
<dbReference type="SUPFAM" id="SSF50494">
    <property type="entry name" value="Trypsin-like serine proteases"/>
    <property type="match status" value="1"/>
</dbReference>
<evidence type="ECO:0000313" key="1">
    <source>
        <dbReference type="EMBL" id="ATP18294.1"/>
    </source>
</evidence>